<dbReference type="EMBL" id="MT144617">
    <property type="protein sequence ID" value="QJH95332.1"/>
    <property type="molecule type" value="Genomic_DNA"/>
</dbReference>
<reference evidence="2" key="1">
    <citation type="submission" date="2020-03" db="EMBL/GenBank/DDBJ databases">
        <title>The deep terrestrial virosphere.</title>
        <authorList>
            <person name="Holmfeldt K."/>
            <person name="Nilsson E."/>
            <person name="Simone D."/>
            <person name="Lopez-Fernandez M."/>
            <person name="Wu X."/>
            <person name="de Brujin I."/>
            <person name="Lundin D."/>
            <person name="Andersson A."/>
            <person name="Bertilsson S."/>
            <person name="Dopson M."/>
        </authorList>
    </citation>
    <scope>NUCLEOTIDE SEQUENCE</scope>
    <source>
        <strain evidence="1">MM415A00215</strain>
        <strain evidence="2">TM448B00399</strain>
    </source>
</reference>
<accession>A0A6M3XC38</accession>
<sequence length="833" mass="92312">MSRHTIAVIIITFLMVLAGAWYHDAFGQDTVLVDDKQYTVKLSKNKYMHVSGDRRVYKKNGTFRRGTWKSIAEKSGIYEHKIQEKLTTRSSENAPTYKISNANGDYISFIFEGGTVPADSFKFRVNKDGWIWKNNDGKYTVEIQISEGKSKETIISRQETSFKWLLDANNQFKPRANGGIATGPFVISPPVTVDKFGDTLNTTADLDWNNGWWYTLSVDEINPQFPITIDPTVIDTTITYTQDGYWQPVILGNFSGRDSARVTSGTISNANIFVGLSFSIGTYGIYRGYLSFNYNIPVNAIWDSAVTILDGNTDYSDTDFDIIFVSSFAQGVKKGAADSSRWSYFHGWGASGAYTGIMPLNKGWNSSLYSAGYDNRIAFNSYGLDTLKAHNGLTDSIQIHMISDEDSASSTPINAETIVFDASAGGNDPLLIIYYHLPVILSCSLSVGSTPESIRVHVYGSDTSMVDSTRIFKITGSDTLPMTGFSTNYQLNWIDSCHANTRYILFPRVYYNGAEKDSVRGILDTIYTRPDTVTMLLTQASATGIYINPAVGDSNTANTKISIMDSAMARSVSHRVWFNINGDTSATERFFTDATWGTFLNSGKTRGQWGIYALRGQNDDSTYKSALTVDSLQIAILYDSTRFTALDTNRVEVMFDADSFAYGHYIKWFAYDYDVTADTTWGDSILATTSQHKDTITLPDSLNKKYYGKVVLTDSGGTRHYSDPADSFRTWSWQPTATGNWTSDTSFYLTITGYAGNQTANTGHYVIDSARVAAGSTAVYLDPDSIGYIPARSIRSTTALSDTFKVYRNSYTAGVTPVDIKVHSVNLDTLGNE</sequence>
<evidence type="ECO:0000313" key="2">
    <source>
        <dbReference type="EMBL" id="QJH95332.1"/>
    </source>
</evidence>
<evidence type="ECO:0000313" key="1">
    <source>
        <dbReference type="EMBL" id="QJA84229.1"/>
    </source>
</evidence>
<protein>
    <submittedName>
        <fullName evidence="2">Uncharacterized protein</fullName>
    </submittedName>
</protein>
<dbReference type="EMBL" id="MT142526">
    <property type="protein sequence ID" value="QJA84229.1"/>
    <property type="molecule type" value="Genomic_DNA"/>
</dbReference>
<name>A0A6M3XC38_9ZZZZ</name>
<dbReference type="AlphaFoldDB" id="A0A6M3XC38"/>
<proteinExistence type="predicted"/>
<organism evidence="2">
    <name type="scientific">viral metagenome</name>
    <dbReference type="NCBI Taxonomy" id="1070528"/>
    <lineage>
        <taxon>unclassified sequences</taxon>
        <taxon>metagenomes</taxon>
        <taxon>organismal metagenomes</taxon>
    </lineage>
</organism>
<gene>
    <name evidence="1" type="ORF">MM415A00215_0023</name>
    <name evidence="2" type="ORF">TM448B00399_0023</name>
</gene>